<dbReference type="EC" id="3.5.1.19" evidence="6"/>
<evidence type="ECO:0000313" key="9">
    <source>
        <dbReference type="Proteomes" id="UP000093044"/>
    </source>
</evidence>
<evidence type="ECO:0000256" key="7">
    <source>
        <dbReference type="ARBA" id="ARBA00043224"/>
    </source>
</evidence>
<dbReference type="STRING" id="1197717.BED41_01450"/>
<dbReference type="SUPFAM" id="SSF52499">
    <property type="entry name" value="Isochorismatase-like hydrolases"/>
    <property type="match status" value="1"/>
</dbReference>
<dbReference type="AlphaFoldDB" id="A0A1B2I1N3"/>
<dbReference type="Gene3D" id="3.40.50.850">
    <property type="entry name" value="Isochorismatase-like"/>
    <property type="match status" value="1"/>
</dbReference>
<evidence type="ECO:0000256" key="5">
    <source>
        <dbReference type="ARBA" id="ARBA00037900"/>
    </source>
</evidence>
<keyword evidence="2" id="KW-0662">Pyridine nucleotide biosynthesis</keyword>
<dbReference type="Proteomes" id="UP000093044">
    <property type="component" value="Chromosome"/>
</dbReference>
<dbReference type="EMBL" id="CP016757">
    <property type="protein sequence ID" value="ANZ43870.1"/>
    <property type="molecule type" value="Genomic_DNA"/>
</dbReference>
<dbReference type="PANTHER" id="PTHR11080:SF2">
    <property type="entry name" value="LD05707P"/>
    <property type="match status" value="1"/>
</dbReference>
<dbReference type="Pfam" id="PF00857">
    <property type="entry name" value="Isochorismatase"/>
    <property type="match status" value="1"/>
</dbReference>
<evidence type="ECO:0000256" key="6">
    <source>
        <dbReference type="ARBA" id="ARBA00039017"/>
    </source>
</evidence>
<keyword evidence="4" id="KW-0378">Hydrolase</keyword>
<dbReference type="PANTHER" id="PTHR11080">
    <property type="entry name" value="PYRAZINAMIDASE/NICOTINAMIDASE"/>
    <property type="match status" value="1"/>
</dbReference>
<dbReference type="InterPro" id="IPR052347">
    <property type="entry name" value="Isochorismatase_Nicotinamidase"/>
</dbReference>
<evidence type="ECO:0000256" key="3">
    <source>
        <dbReference type="ARBA" id="ARBA00022723"/>
    </source>
</evidence>
<organism evidence="8 9">
    <name type="scientific">Cloacibacillus porcorum</name>
    <dbReference type="NCBI Taxonomy" id="1197717"/>
    <lineage>
        <taxon>Bacteria</taxon>
        <taxon>Thermotogati</taxon>
        <taxon>Synergistota</taxon>
        <taxon>Synergistia</taxon>
        <taxon>Synergistales</taxon>
        <taxon>Synergistaceae</taxon>
        <taxon>Cloacibacillus</taxon>
    </lineage>
</organism>
<keyword evidence="3" id="KW-0479">Metal-binding</keyword>
<evidence type="ECO:0000256" key="4">
    <source>
        <dbReference type="ARBA" id="ARBA00022801"/>
    </source>
</evidence>
<dbReference type="GO" id="GO:0046872">
    <property type="term" value="F:metal ion binding"/>
    <property type="evidence" value="ECO:0007669"/>
    <property type="project" value="UniProtKB-KW"/>
</dbReference>
<sequence length="188" mass="20458">MSEKIELMVVVDMQNDFVSGSLGGDMARAIVPNVAAAVDKFIAENGAERLFFTKDTHEDNYMETNEGRHLPVPHCVRGTWGAEIIPELSGYASRGGVTTVEKATFGSVALPDIIRAALSRYEPLSEADITFHIVGLCTDICVVSNALLLKANFPEATFKVDPRCCAGVTRTSHEAALETMRMCHIEII</sequence>
<dbReference type="GeneID" id="83056514"/>
<dbReference type="CDD" id="cd00431">
    <property type="entry name" value="cysteine_hydrolases"/>
    <property type="match status" value="1"/>
</dbReference>
<dbReference type="RefSeq" id="WP_066742137.1">
    <property type="nucleotide sequence ID" value="NZ_CALCLR010000107.1"/>
</dbReference>
<dbReference type="KEGG" id="cpor:BED41_01450"/>
<accession>A0A1B2I1N3</accession>
<dbReference type="GO" id="GO:0008936">
    <property type="term" value="F:nicotinamidase activity"/>
    <property type="evidence" value="ECO:0007669"/>
    <property type="project" value="UniProtKB-EC"/>
</dbReference>
<proteinExistence type="inferred from homology"/>
<keyword evidence="9" id="KW-1185">Reference proteome</keyword>
<dbReference type="GO" id="GO:0019363">
    <property type="term" value="P:pyridine nucleotide biosynthetic process"/>
    <property type="evidence" value="ECO:0007669"/>
    <property type="project" value="UniProtKB-KW"/>
</dbReference>
<gene>
    <name evidence="8" type="ORF">BED41_01450</name>
</gene>
<dbReference type="InterPro" id="IPR036380">
    <property type="entry name" value="Isochorismatase-like_sf"/>
</dbReference>
<reference evidence="8" key="1">
    <citation type="submission" date="2016-08" db="EMBL/GenBank/DDBJ databases">
        <title>Complete genome of Cloacibacillus porcorum.</title>
        <authorList>
            <person name="Looft T."/>
            <person name="Bayles D.O."/>
            <person name="Alt D.P."/>
        </authorList>
    </citation>
    <scope>NUCLEOTIDE SEQUENCE [LARGE SCALE GENOMIC DNA]</scope>
    <source>
        <strain evidence="8">CL-84</strain>
    </source>
</reference>
<dbReference type="InterPro" id="IPR000868">
    <property type="entry name" value="Isochorismatase-like_dom"/>
</dbReference>
<evidence type="ECO:0000256" key="2">
    <source>
        <dbReference type="ARBA" id="ARBA00022642"/>
    </source>
</evidence>
<comment type="pathway">
    <text evidence="5">Cofactor biosynthesis; nicotinate biosynthesis; nicotinate from nicotinamide: step 1/1.</text>
</comment>
<name>A0A1B2I1N3_9BACT</name>
<dbReference type="OrthoDB" id="9796485at2"/>
<comment type="similarity">
    <text evidence="1">Belongs to the isochorismatase family.</text>
</comment>
<protein>
    <recommendedName>
        <fullName evidence="6">nicotinamidase</fullName>
        <ecNumber evidence="6">3.5.1.19</ecNumber>
    </recommendedName>
    <alternativeName>
        <fullName evidence="7">Nicotinamide deamidase</fullName>
    </alternativeName>
</protein>
<evidence type="ECO:0000256" key="1">
    <source>
        <dbReference type="ARBA" id="ARBA00006336"/>
    </source>
</evidence>
<evidence type="ECO:0000313" key="8">
    <source>
        <dbReference type="EMBL" id="ANZ43870.1"/>
    </source>
</evidence>